<dbReference type="PANTHER" id="PTHR43280:SF2">
    <property type="entry name" value="HTH-TYPE TRANSCRIPTIONAL REGULATOR EXSA"/>
    <property type="match status" value="1"/>
</dbReference>
<evidence type="ECO:0000313" key="5">
    <source>
        <dbReference type="EMBL" id="BCX48899.1"/>
    </source>
</evidence>
<feature type="domain" description="HTH araC/xylS-type" evidence="4">
    <location>
        <begin position="172"/>
        <end position="270"/>
    </location>
</feature>
<keyword evidence="2" id="KW-0238">DNA-binding</keyword>
<dbReference type="PROSITE" id="PS01124">
    <property type="entry name" value="HTH_ARAC_FAMILY_2"/>
    <property type="match status" value="1"/>
</dbReference>
<dbReference type="InterPro" id="IPR009057">
    <property type="entry name" value="Homeodomain-like_sf"/>
</dbReference>
<dbReference type="Gene3D" id="1.10.10.60">
    <property type="entry name" value="Homeodomain-like"/>
    <property type="match status" value="1"/>
</dbReference>
<dbReference type="PROSITE" id="PS00041">
    <property type="entry name" value="HTH_ARAC_FAMILY_1"/>
    <property type="match status" value="1"/>
</dbReference>
<keyword evidence="1" id="KW-0805">Transcription regulation</keyword>
<dbReference type="InterPro" id="IPR018062">
    <property type="entry name" value="HTH_AraC-typ_CS"/>
</dbReference>
<keyword evidence="6" id="KW-1185">Reference proteome</keyword>
<dbReference type="SMART" id="SM00342">
    <property type="entry name" value="HTH_ARAC"/>
    <property type="match status" value="1"/>
</dbReference>
<organism evidence="5 6">
    <name type="scientific">Haloferula helveola</name>
    <dbReference type="NCBI Taxonomy" id="490095"/>
    <lineage>
        <taxon>Bacteria</taxon>
        <taxon>Pseudomonadati</taxon>
        <taxon>Verrucomicrobiota</taxon>
        <taxon>Verrucomicrobiia</taxon>
        <taxon>Verrucomicrobiales</taxon>
        <taxon>Verrucomicrobiaceae</taxon>
        <taxon>Haloferula</taxon>
    </lineage>
</organism>
<evidence type="ECO:0000256" key="2">
    <source>
        <dbReference type="ARBA" id="ARBA00023125"/>
    </source>
</evidence>
<proteinExistence type="predicted"/>
<name>A0ABM7REB7_9BACT</name>
<accession>A0ABM7REB7</accession>
<dbReference type="SUPFAM" id="SSF46689">
    <property type="entry name" value="Homeodomain-like"/>
    <property type="match status" value="1"/>
</dbReference>
<dbReference type="RefSeq" id="WP_338685299.1">
    <property type="nucleotide sequence ID" value="NZ_AP024702.1"/>
</dbReference>
<sequence>MSSYSGSDDQLLEILNLAGPEWADSRSWEIEKPTESSGDAAIHVDAPAFCYRWEIRGPRVGVSFISDGPRQLSPGIARMLVIEAGKGTIRVHIPGREPQVIGAIEPATYQQIVELISEAQASHPARDAEWHHELKVVGCAIRMITLTYDAAQAAAAPDRGGKRSPKKDQLVTQLHEWLRPNLQNSVKLGDAAKRFDKSPRQLIRILKETTGAGFAEHLTMHRLTLARSLLMRTGQSVMEVARASGFNSREQFIRSFSKAFDWTPLQFRKAWNRASLSDSDLVALCQVSGRSPVKWLPPGEIGTTPNEKDHGEPHTVVVANALHEIVELFWVSPQGKLARIDVLEHGGMAFVNRDNGGSAWLVRVPSSGLERSFTTPDDHALAVVSRAVVEGKE</sequence>
<dbReference type="InterPro" id="IPR018060">
    <property type="entry name" value="HTH_AraC"/>
</dbReference>
<evidence type="ECO:0000259" key="4">
    <source>
        <dbReference type="PROSITE" id="PS01124"/>
    </source>
</evidence>
<evidence type="ECO:0000313" key="6">
    <source>
        <dbReference type="Proteomes" id="UP001374893"/>
    </source>
</evidence>
<dbReference type="Pfam" id="PF12833">
    <property type="entry name" value="HTH_18"/>
    <property type="match status" value="1"/>
</dbReference>
<protein>
    <recommendedName>
        <fullName evidence="4">HTH araC/xylS-type domain-containing protein</fullName>
    </recommendedName>
</protein>
<keyword evidence="3" id="KW-0804">Transcription</keyword>
<reference evidence="5 6" key="1">
    <citation type="submission" date="2021-06" db="EMBL/GenBank/DDBJ databases">
        <title>Complete genome of Haloferula helveola possessing various polysaccharide degrading enzymes.</title>
        <authorList>
            <person name="Takami H."/>
            <person name="Huang C."/>
            <person name="Hamasaki K."/>
        </authorList>
    </citation>
    <scope>NUCLEOTIDE SEQUENCE [LARGE SCALE GENOMIC DNA]</scope>
    <source>
        <strain evidence="5 6">CN-1</strain>
    </source>
</reference>
<evidence type="ECO:0000256" key="3">
    <source>
        <dbReference type="ARBA" id="ARBA00023163"/>
    </source>
</evidence>
<evidence type="ECO:0000256" key="1">
    <source>
        <dbReference type="ARBA" id="ARBA00023015"/>
    </source>
</evidence>
<dbReference type="PANTHER" id="PTHR43280">
    <property type="entry name" value="ARAC-FAMILY TRANSCRIPTIONAL REGULATOR"/>
    <property type="match status" value="1"/>
</dbReference>
<gene>
    <name evidence="5" type="ORF">HAHE_28070</name>
</gene>
<dbReference type="Proteomes" id="UP001374893">
    <property type="component" value="Chromosome"/>
</dbReference>
<dbReference type="EMBL" id="AP024702">
    <property type="protein sequence ID" value="BCX48899.1"/>
    <property type="molecule type" value="Genomic_DNA"/>
</dbReference>